<accession>A0ACB7WZZ2</accession>
<gene>
    <name evidence="1" type="ORF">Vadar_011861</name>
</gene>
<keyword evidence="2" id="KW-1185">Reference proteome</keyword>
<protein>
    <submittedName>
        <fullName evidence="1">Uncharacterized protein</fullName>
    </submittedName>
</protein>
<dbReference type="EMBL" id="CM037152">
    <property type="protein sequence ID" value="KAH7834006.1"/>
    <property type="molecule type" value="Genomic_DNA"/>
</dbReference>
<sequence length="655" mass="71460">MIEGARLRLNRWQQAAVALESAVGALLDPRRADLIAALGETTGKPAFERILERMKGSPEGKVILLERPRVNSSSVNHAWDLPANTFGAAYARFMGSRNFSPDNRPPVRFIEIDELAYVAATRAREVHDFWHTLFGLPTNLISESALKVVEFEQMLLPMCLLSVVGGTTRFSEKQRALFFQHYFPWARRAAYTPVISLCLEMAETSTPAPSAPSAEQVGNLFVEQYYDVLLSQPDLAYKFYEESSVLGRPSPDGHMVKATTMEGIKQMILSSDYNGCTAEINTVDAQDSCMEGVIVVVTGWFTGTNNVTRSFSQTFFLAPHAKGYYVLNDVFRFMDDVKASSPSECSDATENAVSTPSTPKQESAHESVQLDQSPRSPPKATSHGSEACESSDKKDSPDSNSSVVKEVVSEEPLSSSQNGGLTVSVKSVPKDQEDPPKMSYASIVAKESRVTAPVHTPTVIVKPSSTHYMDRASPKSSAPPSNNTAPQKSITLTEGKAIYIGNLPSDITNEQLDGVLKKFGPINKDGIQIRKYNDGFCYGFVEFESSSDARSAVEAHNITIGSNNAYMTEKKSANQGNNGRGKGPSGKGDFRNDNYRNRENFGEGRGYGRYQNGNRDGEFGGQYRGPRGGGNGEGRQRVYQNGGGSTSRPRSSGSK</sequence>
<comment type="caution">
    <text evidence="1">The sequence shown here is derived from an EMBL/GenBank/DDBJ whole genome shotgun (WGS) entry which is preliminary data.</text>
</comment>
<dbReference type="Proteomes" id="UP000828048">
    <property type="component" value="Chromosome 2"/>
</dbReference>
<evidence type="ECO:0000313" key="2">
    <source>
        <dbReference type="Proteomes" id="UP000828048"/>
    </source>
</evidence>
<reference evidence="1 2" key="1">
    <citation type="journal article" date="2021" name="Hortic Res">
        <title>High-quality reference genome and annotation aids understanding of berry development for evergreen blueberry (Vaccinium darrowii).</title>
        <authorList>
            <person name="Yu J."/>
            <person name="Hulse-Kemp A.M."/>
            <person name="Babiker E."/>
            <person name="Staton M."/>
        </authorList>
    </citation>
    <scope>NUCLEOTIDE SEQUENCE [LARGE SCALE GENOMIC DNA]</scope>
    <source>
        <strain evidence="2">cv. NJ 8807/NJ 8810</strain>
        <tissue evidence="1">Young leaf</tissue>
    </source>
</reference>
<organism evidence="1 2">
    <name type="scientific">Vaccinium darrowii</name>
    <dbReference type="NCBI Taxonomy" id="229202"/>
    <lineage>
        <taxon>Eukaryota</taxon>
        <taxon>Viridiplantae</taxon>
        <taxon>Streptophyta</taxon>
        <taxon>Embryophyta</taxon>
        <taxon>Tracheophyta</taxon>
        <taxon>Spermatophyta</taxon>
        <taxon>Magnoliopsida</taxon>
        <taxon>eudicotyledons</taxon>
        <taxon>Gunneridae</taxon>
        <taxon>Pentapetalae</taxon>
        <taxon>asterids</taxon>
        <taxon>Ericales</taxon>
        <taxon>Ericaceae</taxon>
        <taxon>Vaccinioideae</taxon>
        <taxon>Vaccinieae</taxon>
        <taxon>Vaccinium</taxon>
    </lineage>
</organism>
<proteinExistence type="predicted"/>
<name>A0ACB7WZZ2_9ERIC</name>
<evidence type="ECO:0000313" key="1">
    <source>
        <dbReference type="EMBL" id="KAH7834006.1"/>
    </source>
</evidence>